<feature type="domain" description="AntA/AntB antirepressor" evidence="1">
    <location>
        <begin position="30"/>
        <end position="105"/>
    </location>
</feature>
<dbReference type="RefSeq" id="WP_015856268.1">
    <property type="nucleotide sequence ID" value="NC_012846.1"/>
</dbReference>
<dbReference type="eggNOG" id="ENOG5032C6U">
    <property type="taxonomic scope" value="Bacteria"/>
</dbReference>
<dbReference type="InterPro" id="IPR013557">
    <property type="entry name" value="AntA/B_antirep"/>
</dbReference>
<dbReference type="OrthoDB" id="7924020at2"/>
<keyword evidence="3" id="KW-1185">Reference proteome</keyword>
<name>C6ADE9_BARGA</name>
<evidence type="ECO:0000313" key="3">
    <source>
        <dbReference type="Proteomes" id="UP000001489"/>
    </source>
</evidence>
<accession>C6ADE9</accession>
<sequence length="120" mass="14373">MNTHDTNKDSEGYLIPENEVDNKIGYAKMVKAHVMHRHLHLKQDFSTWFNDCVEKLDLKEGMDFVFTKQEWNRQKICPKSEIETDKTDNHYFKIHAARKIAKAERHRNYGRILYQNLCFS</sequence>
<evidence type="ECO:0000313" key="2">
    <source>
        <dbReference type="EMBL" id="ACS51205.1"/>
    </source>
</evidence>
<proteinExistence type="predicted"/>
<gene>
    <name evidence="2" type="ordered locus">Bgr_09270</name>
</gene>
<dbReference type="STRING" id="634504.Bgr_09270"/>
<reference evidence="2 3" key="1">
    <citation type="journal article" date="2009" name="PLoS Genet.">
        <title>Run-off replication of host-adaptability genes is associated with gene transfer agents in the genome of mouse-infecting Bartonella grahamii.</title>
        <authorList>
            <person name="Berglund E.C."/>
            <person name="Frank A.C."/>
            <person name="Calteau A."/>
            <person name="Vinnere Pettersson O."/>
            <person name="Granberg F."/>
            <person name="Eriksson A.-S."/>
            <person name="Naeslund K."/>
            <person name="Holmberg M."/>
            <person name="Lindroos H."/>
            <person name="Andersson S.G."/>
        </authorList>
    </citation>
    <scope>NUCLEOTIDE SEQUENCE [LARGE SCALE GENOMIC DNA]</scope>
    <source>
        <strain evidence="3">as4aup</strain>
    </source>
</reference>
<dbReference type="KEGG" id="bgr:Bgr_09270"/>
<organism evidence="2 3">
    <name type="scientific">Bartonella grahamii (strain as4aup)</name>
    <dbReference type="NCBI Taxonomy" id="634504"/>
    <lineage>
        <taxon>Bacteria</taxon>
        <taxon>Pseudomonadati</taxon>
        <taxon>Pseudomonadota</taxon>
        <taxon>Alphaproteobacteria</taxon>
        <taxon>Hyphomicrobiales</taxon>
        <taxon>Bartonellaceae</taxon>
        <taxon>Bartonella</taxon>
    </lineage>
</organism>
<dbReference type="Pfam" id="PF08346">
    <property type="entry name" value="AntA"/>
    <property type="match status" value="1"/>
</dbReference>
<dbReference type="Proteomes" id="UP000001489">
    <property type="component" value="Chromosome"/>
</dbReference>
<dbReference type="AlphaFoldDB" id="C6ADE9"/>
<dbReference type="HOGENOM" id="CLU_2068487_0_0_5"/>
<protein>
    <submittedName>
        <fullName evidence="2">Anti-repressor protein</fullName>
    </submittedName>
</protein>
<dbReference type="EMBL" id="CP001562">
    <property type="protein sequence ID" value="ACS51205.1"/>
    <property type="molecule type" value="Genomic_DNA"/>
</dbReference>
<evidence type="ECO:0000259" key="1">
    <source>
        <dbReference type="Pfam" id="PF08346"/>
    </source>
</evidence>